<dbReference type="EMBL" id="BAAAZN010000034">
    <property type="protein sequence ID" value="GAA3586915.1"/>
    <property type="molecule type" value="Genomic_DNA"/>
</dbReference>
<evidence type="ECO:0000259" key="1">
    <source>
        <dbReference type="Pfam" id="PF00931"/>
    </source>
</evidence>
<reference evidence="3" key="1">
    <citation type="journal article" date="2019" name="Int. J. Syst. Evol. Microbiol.">
        <title>The Global Catalogue of Microorganisms (GCM) 10K type strain sequencing project: providing services to taxonomists for standard genome sequencing and annotation.</title>
        <authorList>
            <consortium name="The Broad Institute Genomics Platform"/>
            <consortium name="The Broad Institute Genome Sequencing Center for Infectious Disease"/>
            <person name="Wu L."/>
            <person name="Ma J."/>
        </authorList>
    </citation>
    <scope>NUCLEOTIDE SEQUENCE [LARGE SCALE GENOMIC DNA]</scope>
    <source>
        <strain evidence="3">JCM 16898</strain>
    </source>
</reference>
<feature type="domain" description="NB-ARC" evidence="1">
    <location>
        <begin position="42"/>
        <end position="173"/>
    </location>
</feature>
<accession>A0ABP6YSU8</accession>
<dbReference type="PRINTS" id="PR00364">
    <property type="entry name" value="DISEASERSIST"/>
</dbReference>
<dbReference type="Gene3D" id="3.40.50.300">
    <property type="entry name" value="P-loop containing nucleotide triphosphate hydrolases"/>
    <property type="match status" value="1"/>
</dbReference>
<evidence type="ECO:0000313" key="3">
    <source>
        <dbReference type="Proteomes" id="UP001500689"/>
    </source>
</evidence>
<organism evidence="2 3">
    <name type="scientific">Amycolatopsis ultiminotia</name>
    <dbReference type="NCBI Taxonomy" id="543629"/>
    <lineage>
        <taxon>Bacteria</taxon>
        <taxon>Bacillati</taxon>
        <taxon>Actinomycetota</taxon>
        <taxon>Actinomycetes</taxon>
        <taxon>Pseudonocardiales</taxon>
        <taxon>Pseudonocardiaceae</taxon>
        <taxon>Amycolatopsis</taxon>
    </lineage>
</organism>
<evidence type="ECO:0000313" key="2">
    <source>
        <dbReference type="EMBL" id="GAA3586915.1"/>
    </source>
</evidence>
<dbReference type="Proteomes" id="UP001500689">
    <property type="component" value="Unassembled WGS sequence"/>
</dbReference>
<proteinExistence type="predicted"/>
<dbReference type="SUPFAM" id="SSF52540">
    <property type="entry name" value="P-loop containing nucleoside triphosphate hydrolases"/>
    <property type="match status" value="1"/>
</dbReference>
<protein>
    <recommendedName>
        <fullName evidence="1">NB-ARC domain-containing protein</fullName>
    </recommendedName>
</protein>
<dbReference type="Pfam" id="PF00931">
    <property type="entry name" value="NB-ARC"/>
    <property type="match status" value="1"/>
</dbReference>
<dbReference type="PANTHER" id="PTHR35205">
    <property type="entry name" value="NB-ARC AND TPR DOMAIN PROTEIN"/>
    <property type="match status" value="1"/>
</dbReference>
<sequence length="258" mass="27949">MAPQQAAAFQDRPETAHLLAQALECGDAAVLMARPAERTGVVSGLGGVGKTQVAPDYAERVWAAGGVELWVWVTAASREAVVSSYARLAADLTGVEDPDPEHGAQRLLEWLATTAARWLIVLDDVQNPADLRMLWPPATASGRVVVTTRRRDAALRGRGRHLVEVDVFTPSEAEPYLRAVLADQPHLAAGGAELAVELRYLPLALAQAGACMLDRDLSCTDYRTRWTDRQRSLASLLPESDGLPDEHRATVATTWSLR</sequence>
<dbReference type="InterPro" id="IPR002182">
    <property type="entry name" value="NB-ARC"/>
</dbReference>
<name>A0ABP6YSU8_9PSEU</name>
<comment type="caution">
    <text evidence="2">The sequence shown here is derived from an EMBL/GenBank/DDBJ whole genome shotgun (WGS) entry which is preliminary data.</text>
</comment>
<keyword evidence="3" id="KW-1185">Reference proteome</keyword>
<dbReference type="InterPro" id="IPR027417">
    <property type="entry name" value="P-loop_NTPase"/>
</dbReference>
<dbReference type="PANTHER" id="PTHR35205:SF1">
    <property type="entry name" value="ZU5 DOMAIN-CONTAINING PROTEIN"/>
    <property type="match status" value="1"/>
</dbReference>
<gene>
    <name evidence="2" type="ORF">GCM10022222_84510</name>
</gene>